<dbReference type="EMBL" id="CP051754">
    <property type="protein sequence ID" value="QPJ85793.1"/>
    <property type="molecule type" value="Genomic_DNA"/>
</dbReference>
<organism evidence="1 2">
    <name type="scientific">Candidatus Sarcina troglodytae</name>
    <dbReference type="NCBI Taxonomy" id="2726954"/>
    <lineage>
        <taxon>Bacteria</taxon>
        <taxon>Bacillati</taxon>
        <taxon>Bacillota</taxon>
        <taxon>Clostridia</taxon>
        <taxon>Eubacteriales</taxon>
        <taxon>Clostridiaceae</taxon>
        <taxon>Sarcina</taxon>
    </lineage>
</organism>
<proteinExistence type="predicted"/>
<evidence type="ECO:0000313" key="1">
    <source>
        <dbReference type="EMBL" id="QPJ85793.1"/>
    </source>
</evidence>
<reference evidence="1" key="1">
    <citation type="submission" date="2020-04" db="EMBL/GenBank/DDBJ databases">
        <title>A novel bacterium ('Candidatus Sarcina troglodytae' sp. nov.) linked to a protracted, uniformly lethal epizootic among sanctuary western chimpanzees (Pan troglodytes verus) in Sierra Leone.</title>
        <authorList>
            <person name="Owens L.A."/>
            <person name="Colitti B."/>
            <person name="Hirji I."/>
            <person name="Pizaro A."/>
            <person name="Jaffe J.E."/>
            <person name="Moittie S."/>
            <person name="Bishop-Lilly K.A."/>
            <person name="Estrella L.A."/>
            <person name="Voegtly L.J."/>
            <person name="Kuhn J.H."/>
            <person name="Suen G."/>
            <person name="Deblois C.L."/>
            <person name="Dunn C."/>
            <person name="Juan-Salles C."/>
            <person name="Goldberg T.L."/>
        </authorList>
    </citation>
    <scope>NUCLEOTIDE SEQUENCE</scope>
    <source>
        <strain evidence="1">JB2</strain>
    </source>
</reference>
<accession>A0ACD1BEL0</accession>
<name>A0ACD1BEL0_9CLOT</name>
<protein>
    <submittedName>
        <fullName evidence="1">Uncharacterized protein</fullName>
    </submittedName>
</protein>
<dbReference type="Proteomes" id="UP000594603">
    <property type="component" value="Chromosome"/>
</dbReference>
<gene>
    <name evidence="1" type="ORF">HH195_07580</name>
</gene>
<evidence type="ECO:0000313" key="2">
    <source>
        <dbReference type="Proteomes" id="UP000594603"/>
    </source>
</evidence>
<sequence length="51" mass="5589">MERFVRGDKSRNAEGTGLGLAIAKSFIEVQGGTFNIVLDGDLFKVTIKFNK</sequence>
<keyword evidence="2" id="KW-1185">Reference proteome</keyword>